<dbReference type="InterPro" id="IPR003776">
    <property type="entry name" value="YcaO-like_dom"/>
</dbReference>
<gene>
    <name evidence="2" type="ORF">S12H4_29493</name>
</gene>
<proteinExistence type="predicted"/>
<reference evidence="2" key="1">
    <citation type="journal article" date="2014" name="Front. Microbiol.">
        <title>High frequency of phylogenetically diverse reductive dehalogenase-homologous genes in deep subseafloor sedimentary metagenomes.</title>
        <authorList>
            <person name="Kawai M."/>
            <person name="Futagami T."/>
            <person name="Toyoda A."/>
            <person name="Takaki Y."/>
            <person name="Nishi S."/>
            <person name="Hori S."/>
            <person name="Arai W."/>
            <person name="Tsubouchi T."/>
            <person name="Morono Y."/>
            <person name="Uchiyama I."/>
            <person name="Ito T."/>
            <person name="Fujiyama A."/>
            <person name="Inagaki F."/>
            <person name="Takami H."/>
        </authorList>
    </citation>
    <scope>NUCLEOTIDE SEQUENCE</scope>
    <source>
        <strain evidence="2">Expedition CK06-06</strain>
    </source>
</reference>
<dbReference type="AlphaFoldDB" id="X1SY12"/>
<accession>X1SY12</accession>
<protein>
    <recommendedName>
        <fullName evidence="1">YcaO domain-containing protein</fullName>
    </recommendedName>
</protein>
<sequence>GLNSPLAQSASFWLQRYLADQMAEGKIFHPPVYFGSHYSVNCNPLRLQEIENRSTDDVNIDLKLLLDLLKEVASHIIYVDLTREDFPFPCARLLIPNFEDLLTGDEPVTKERAEIARKAVDKYIKNISLKEGV</sequence>
<feature type="domain" description="YcaO" evidence="1">
    <location>
        <begin position="51"/>
        <end position="99"/>
    </location>
</feature>
<feature type="non-terminal residue" evidence="2">
    <location>
        <position position="1"/>
    </location>
</feature>
<dbReference type="EMBL" id="BARW01017017">
    <property type="protein sequence ID" value="GAI97848.1"/>
    <property type="molecule type" value="Genomic_DNA"/>
</dbReference>
<name>X1SY12_9ZZZZ</name>
<evidence type="ECO:0000313" key="2">
    <source>
        <dbReference type="EMBL" id="GAI97848.1"/>
    </source>
</evidence>
<dbReference type="Pfam" id="PF02624">
    <property type="entry name" value="YcaO"/>
    <property type="match status" value="1"/>
</dbReference>
<evidence type="ECO:0000259" key="1">
    <source>
        <dbReference type="Pfam" id="PF02624"/>
    </source>
</evidence>
<comment type="caution">
    <text evidence="2">The sequence shown here is derived from an EMBL/GenBank/DDBJ whole genome shotgun (WGS) entry which is preliminary data.</text>
</comment>
<organism evidence="2">
    <name type="scientific">marine sediment metagenome</name>
    <dbReference type="NCBI Taxonomy" id="412755"/>
    <lineage>
        <taxon>unclassified sequences</taxon>
        <taxon>metagenomes</taxon>
        <taxon>ecological metagenomes</taxon>
    </lineage>
</organism>